<accession>A0A6G1E7V1</accession>
<evidence type="ECO:0008006" key="6">
    <source>
        <dbReference type="Google" id="ProtNLM"/>
    </source>
</evidence>
<dbReference type="InterPro" id="IPR052124">
    <property type="entry name" value="Rab9_kelch_effector"/>
</dbReference>
<evidence type="ECO:0000313" key="5">
    <source>
        <dbReference type="Proteomes" id="UP000479710"/>
    </source>
</evidence>
<dbReference type="Gene3D" id="2.120.10.80">
    <property type="entry name" value="Kelch-type beta propeller"/>
    <property type="match status" value="1"/>
</dbReference>
<sequence>MFIFGGRSGGKRLGDFWMLDTDIWQWSELTGFGDLPSPWEFAAASAIGNRKFVMYGGWDGKKWLSDVYIMDTNSDLTDLQNPSKNPGELGASVTPTPAPPHLPDLQIPPRVRAAHPSTAPRGEMLRLRAFRPTCDKVIYELKAGGVERAEIRKESPLRPSGGEEEANPSLGNAGVTSETGRSRNDSVEHLVVKQTKKSVIGLHGGALLGFGGSGSSFASDDPFSSKEGPPQNFQLYRLFG</sequence>
<comment type="caution">
    <text evidence="4">The sequence shown here is derived from an EMBL/GenBank/DDBJ whole genome shotgun (WGS) entry which is preliminary data.</text>
</comment>
<keyword evidence="2" id="KW-0677">Repeat</keyword>
<dbReference type="Proteomes" id="UP000479710">
    <property type="component" value="Unassembled WGS sequence"/>
</dbReference>
<reference evidence="4 5" key="1">
    <citation type="submission" date="2019-11" db="EMBL/GenBank/DDBJ databases">
        <title>Whole genome sequence of Oryza granulata.</title>
        <authorList>
            <person name="Li W."/>
        </authorList>
    </citation>
    <scope>NUCLEOTIDE SEQUENCE [LARGE SCALE GENOMIC DNA]</scope>
    <source>
        <strain evidence="5">cv. Menghai</strain>
        <tissue evidence="4">Leaf</tissue>
    </source>
</reference>
<feature type="region of interest" description="Disordered" evidence="3">
    <location>
        <begin position="150"/>
        <end position="185"/>
    </location>
</feature>
<keyword evidence="5" id="KW-1185">Reference proteome</keyword>
<dbReference type="PANTHER" id="PTHR46647:SF1">
    <property type="entry name" value="RAB9 EFFECTOR PROTEIN WITH KELCH MOTIFS"/>
    <property type="match status" value="1"/>
</dbReference>
<dbReference type="Pfam" id="PF24681">
    <property type="entry name" value="Kelch_KLHDC2_KLHL20_DRC7"/>
    <property type="match status" value="1"/>
</dbReference>
<evidence type="ECO:0000313" key="4">
    <source>
        <dbReference type="EMBL" id="KAF0920646.1"/>
    </source>
</evidence>
<dbReference type="PANTHER" id="PTHR46647">
    <property type="entry name" value="RAB9 EFFECTOR PROTEIN WITH KELCH MOTIFS"/>
    <property type="match status" value="1"/>
</dbReference>
<dbReference type="SUPFAM" id="SSF117281">
    <property type="entry name" value="Kelch motif"/>
    <property type="match status" value="1"/>
</dbReference>
<proteinExistence type="predicted"/>
<organism evidence="4 5">
    <name type="scientific">Oryza meyeriana var. granulata</name>
    <dbReference type="NCBI Taxonomy" id="110450"/>
    <lineage>
        <taxon>Eukaryota</taxon>
        <taxon>Viridiplantae</taxon>
        <taxon>Streptophyta</taxon>
        <taxon>Embryophyta</taxon>
        <taxon>Tracheophyta</taxon>
        <taxon>Spermatophyta</taxon>
        <taxon>Magnoliopsida</taxon>
        <taxon>Liliopsida</taxon>
        <taxon>Poales</taxon>
        <taxon>Poaceae</taxon>
        <taxon>BOP clade</taxon>
        <taxon>Oryzoideae</taxon>
        <taxon>Oryzeae</taxon>
        <taxon>Oryzinae</taxon>
        <taxon>Oryza</taxon>
        <taxon>Oryza meyeriana</taxon>
    </lineage>
</organism>
<gene>
    <name evidence="4" type="ORF">E2562_036139</name>
</gene>
<name>A0A6G1E7V1_9ORYZ</name>
<evidence type="ECO:0000256" key="2">
    <source>
        <dbReference type="ARBA" id="ARBA00022737"/>
    </source>
</evidence>
<evidence type="ECO:0000256" key="3">
    <source>
        <dbReference type="SAM" id="MobiDB-lite"/>
    </source>
</evidence>
<dbReference type="OrthoDB" id="10251809at2759"/>
<dbReference type="AlphaFoldDB" id="A0A6G1E7V1"/>
<dbReference type="InterPro" id="IPR015915">
    <property type="entry name" value="Kelch-typ_b-propeller"/>
</dbReference>
<evidence type="ECO:0000256" key="1">
    <source>
        <dbReference type="ARBA" id="ARBA00022441"/>
    </source>
</evidence>
<keyword evidence="1" id="KW-0880">Kelch repeat</keyword>
<dbReference type="EMBL" id="SPHZ02000005">
    <property type="protein sequence ID" value="KAF0920646.1"/>
    <property type="molecule type" value="Genomic_DNA"/>
</dbReference>
<protein>
    <recommendedName>
        <fullName evidence="6">Galactose oxidase/kelch repeat superfamily protein</fullName>
    </recommendedName>
</protein>